<dbReference type="InterPro" id="IPR050316">
    <property type="entry name" value="Tyrosinase/Hemocyanin"/>
</dbReference>
<evidence type="ECO:0000259" key="4">
    <source>
        <dbReference type="PROSITE" id="PS00497"/>
    </source>
</evidence>
<dbReference type="Gene3D" id="1.10.1280.10">
    <property type="entry name" value="Di-copper center containing domain from catechol oxidase"/>
    <property type="match status" value="1"/>
</dbReference>
<reference evidence="5" key="1">
    <citation type="submission" date="2020-11" db="EMBL/GenBank/DDBJ databases">
        <authorList>
            <consortium name="DOE Joint Genome Institute"/>
            <person name="Ahrendt S."/>
            <person name="Riley R."/>
            <person name="Andreopoulos W."/>
            <person name="Labutti K."/>
            <person name="Pangilinan J."/>
            <person name="Ruiz-Duenas F.J."/>
            <person name="Barrasa J.M."/>
            <person name="Sanchez-Garcia M."/>
            <person name="Camarero S."/>
            <person name="Miyauchi S."/>
            <person name="Serrano A."/>
            <person name="Linde D."/>
            <person name="Babiker R."/>
            <person name="Drula E."/>
            <person name="Ayuso-Fernandez I."/>
            <person name="Pacheco R."/>
            <person name="Padilla G."/>
            <person name="Ferreira P."/>
            <person name="Barriuso J."/>
            <person name="Kellner H."/>
            <person name="Castanera R."/>
            <person name="Alfaro M."/>
            <person name="Ramirez L."/>
            <person name="Pisabarro A.G."/>
            <person name="Kuo A."/>
            <person name="Tritt A."/>
            <person name="Lipzen A."/>
            <person name="He G."/>
            <person name="Yan M."/>
            <person name="Ng V."/>
            <person name="Cullen D."/>
            <person name="Martin F."/>
            <person name="Rosso M.-N."/>
            <person name="Henrissat B."/>
            <person name="Hibbett D."/>
            <person name="Martinez A.T."/>
            <person name="Grigoriev I.V."/>
        </authorList>
    </citation>
    <scope>NUCLEOTIDE SEQUENCE</scope>
    <source>
        <strain evidence="5">CBS 506.95</strain>
    </source>
</reference>
<dbReference type="GO" id="GO:0016491">
    <property type="term" value="F:oxidoreductase activity"/>
    <property type="evidence" value="ECO:0007669"/>
    <property type="project" value="InterPro"/>
</dbReference>
<dbReference type="InterPro" id="IPR002227">
    <property type="entry name" value="Tyrosinase_Cu-bd"/>
</dbReference>
<sequence>MWASKLVNFFTSVASMVPFFTALESPTMETQESTCVNPAQRREWRTLSVTERAEWISAIKCVADLPHNASVVETQFDPTQPRLNPNSSYYDDLTFVHNDLVGIIHGTGYFLSWHRNHVHTMETAMRAHCGYKGVPPYWDWTLDAPDFEHSDFWNDSDPKSGLGGWGNPDSNAEVQDGAFAGFKLAYPYPHVLRRRFRPRPWLNTLWGSMFHIDPLRMVNESFTRAEVDRIVNGHVGDYRGFQASMAALPGMHSSLHAIVGGDLGGECPSNNPGLKCSVGLSPNEPLFYLHHGMIDKIWYDWQNAHPANRNAFSGGSVEHMESTEAFDRYPVGGPPDLDITSVLPSNGLHGTVTIGNVLSTTGGYLCYVYV</sequence>
<organism evidence="5 6">
    <name type="scientific">Crepidotus variabilis</name>
    <dbReference type="NCBI Taxonomy" id="179855"/>
    <lineage>
        <taxon>Eukaryota</taxon>
        <taxon>Fungi</taxon>
        <taxon>Dikarya</taxon>
        <taxon>Basidiomycota</taxon>
        <taxon>Agaricomycotina</taxon>
        <taxon>Agaricomycetes</taxon>
        <taxon>Agaricomycetidae</taxon>
        <taxon>Agaricales</taxon>
        <taxon>Agaricineae</taxon>
        <taxon>Crepidotaceae</taxon>
        <taxon>Crepidotus</taxon>
    </lineage>
</organism>
<dbReference type="GO" id="GO:0046872">
    <property type="term" value="F:metal ion binding"/>
    <property type="evidence" value="ECO:0007669"/>
    <property type="project" value="UniProtKB-KW"/>
</dbReference>
<evidence type="ECO:0000313" key="6">
    <source>
        <dbReference type="Proteomes" id="UP000807306"/>
    </source>
</evidence>
<evidence type="ECO:0000256" key="2">
    <source>
        <dbReference type="ARBA" id="ARBA00023008"/>
    </source>
</evidence>
<comment type="caution">
    <text evidence="5">The sequence shown here is derived from an EMBL/GenBank/DDBJ whole genome shotgun (WGS) entry which is preliminary data.</text>
</comment>
<dbReference type="PANTHER" id="PTHR11474">
    <property type="entry name" value="TYROSINASE FAMILY MEMBER"/>
    <property type="match status" value="1"/>
</dbReference>
<dbReference type="InterPro" id="IPR008922">
    <property type="entry name" value="Di-copper_centre_dom_sf"/>
</dbReference>
<keyword evidence="1" id="KW-0479">Metal-binding</keyword>
<evidence type="ECO:0000313" key="5">
    <source>
        <dbReference type="EMBL" id="KAF9525713.1"/>
    </source>
</evidence>
<dbReference type="PROSITE" id="PS00497">
    <property type="entry name" value="TYROSINASE_1"/>
    <property type="match status" value="1"/>
</dbReference>
<gene>
    <name evidence="5" type="ORF">CPB83DRAFT_818042</name>
</gene>
<dbReference type="SUPFAM" id="SSF48056">
    <property type="entry name" value="Di-copper centre-containing domain"/>
    <property type="match status" value="1"/>
</dbReference>
<feature type="signal peptide" evidence="3">
    <location>
        <begin position="1"/>
        <end position="15"/>
    </location>
</feature>
<dbReference type="OrthoDB" id="6132182at2759"/>
<keyword evidence="3" id="KW-0732">Signal</keyword>
<dbReference type="Pfam" id="PF00264">
    <property type="entry name" value="Tyrosinase"/>
    <property type="match status" value="1"/>
</dbReference>
<feature type="chain" id="PRO_5040206784" evidence="3">
    <location>
        <begin position="16"/>
        <end position="370"/>
    </location>
</feature>
<proteinExistence type="predicted"/>
<feature type="domain" description="Tyrosinase copper-binding" evidence="4">
    <location>
        <begin position="105"/>
        <end position="122"/>
    </location>
</feature>
<name>A0A9P6EAD3_9AGAR</name>
<accession>A0A9P6EAD3</accession>
<dbReference type="AlphaFoldDB" id="A0A9P6EAD3"/>
<keyword evidence="2" id="KW-0186">Copper</keyword>
<dbReference type="PANTHER" id="PTHR11474:SF126">
    <property type="entry name" value="TYROSINASE-LIKE PROTEIN TYR-1-RELATED"/>
    <property type="match status" value="1"/>
</dbReference>
<evidence type="ECO:0000256" key="1">
    <source>
        <dbReference type="ARBA" id="ARBA00022723"/>
    </source>
</evidence>
<dbReference type="EMBL" id="MU157880">
    <property type="protein sequence ID" value="KAF9525713.1"/>
    <property type="molecule type" value="Genomic_DNA"/>
</dbReference>
<evidence type="ECO:0000256" key="3">
    <source>
        <dbReference type="SAM" id="SignalP"/>
    </source>
</evidence>
<dbReference type="Proteomes" id="UP000807306">
    <property type="component" value="Unassembled WGS sequence"/>
</dbReference>
<protein>
    <submittedName>
        <fullName evidence="5">Di-copper centre-containing protein</fullName>
    </submittedName>
</protein>
<keyword evidence="6" id="KW-1185">Reference proteome</keyword>
<dbReference type="PRINTS" id="PR00092">
    <property type="entry name" value="TYROSINASE"/>
</dbReference>